<dbReference type="Proteomes" id="UP000075455">
    <property type="component" value="Unassembled WGS sequence"/>
</dbReference>
<name>A0A150LLU9_9BACL</name>
<evidence type="ECO:0000256" key="1">
    <source>
        <dbReference type="ARBA" id="ARBA00023125"/>
    </source>
</evidence>
<sequence length="224" mass="26090">MMNEEQWLKELLQLNGEDVKLSEKQIKILEAAIEMFAEKGYAATSTSEIAKKAGVAEGTIFRHYKTKKDLLLAIVTPTLLKSVAPFLAKEFVKEVFESQYESYEDFIRALLKNRYEFVKKYLPAIRVFWQEIAFHAEIKEQFQRIFTAHVYEKFRKIVEHFQNKGEIVSIPADSVIRMTITTIVGFLVTRFIVLPDHDWDDEAEMERTVQFLMNGLAKKTPNSQ</sequence>
<dbReference type="InterPro" id="IPR009057">
    <property type="entry name" value="Homeodomain-like_sf"/>
</dbReference>
<organism evidence="4 5">
    <name type="scientific">Saccharococcus caldoxylosilyticus</name>
    <dbReference type="NCBI Taxonomy" id="81408"/>
    <lineage>
        <taxon>Bacteria</taxon>
        <taxon>Bacillati</taxon>
        <taxon>Bacillota</taxon>
        <taxon>Bacilli</taxon>
        <taxon>Bacillales</taxon>
        <taxon>Anoxybacillaceae</taxon>
        <taxon>Saccharococcus</taxon>
    </lineage>
</organism>
<evidence type="ECO:0000256" key="2">
    <source>
        <dbReference type="PROSITE-ProRule" id="PRU00335"/>
    </source>
</evidence>
<dbReference type="GO" id="GO:0006355">
    <property type="term" value="P:regulation of DNA-templated transcription"/>
    <property type="evidence" value="ECO:0007669"/>
    <property type="project" value="UniProtKB-ARBA"/>
</dbReference>
<evidence type="ECO:0000313" key="4">
    <source>
        <dbReference type="EMBL" id="KYD13297.1"/>
    </source>
</evidence>
<dbReference type="PANTHER" id="PTHR30055">
    <property type="entry name" value="HTH-TYPE TRANSCRIPTIONAL REGULATOR RUTR"/>
    <property type="match status" value="1"/>
</dbReference>
<dbReference type="STRING" id="81408.B4119_0921"/>
<dbReference type="SUPFAM" id="SSF48498">
    <property type="entry name" value="Tetracyclin repressor-like, C-terminal domain"/>
    <property type="match status" value="1"/>
</dbReference>
<feature type="DNA-binding region" description="H-T-H motif" evidence="2">
    <location>
        <begin position="45"/>
        <end position="64"/>
    </location>
</feature>
<dbReference type="InterPro" id="IPR001647">
    <property type="entry name" value="HTH_TetR"/>
</dbReference>
<dbReference type="InterPro" id="IPR036271">
    <property type="entry name" value="Tet_transcr_reg_TetR-rel_C_sf"/>
</dbReference>
<dbReference type="PANTHER" id="PTHR30055:SF222">
    <property type="entry name" value="REGULATORY PROTEIN"/>
    <property type="match status" value="1"/>
</dbReference>
<proteinExistence type="predicted"/>
<protein>
    <recommendedName>
        <fullName evidence="3">HTH tetR-type domain-containing protein</fullName>
    </recommendedName>
</protein>
<evidence type="ECO:0000259" key="3">
    <source>
        <dbReference type="PROSITE" id="PS50977"/>
    </source>
</evidence>
<dbReference type="InterPro" id="IPR050109">
    <property type="entry name" value="HTH-type_TetR-like_transc_reg"/>
</dbReference>
<dbReference type="PROSITE" id="PS50977">
    <property type="entry name" value="HTH_TETR_2"/>
    <property type="match status" value="1"/>
</dbReference>
<dbReference type="EMBL" id="LQYS01000049">
    <property type="protein sequence ID" value="KYD13297.1"/>
    <property type="molecule type" value="Genomic_DNA"/>
</dbReference>
<dbReference type="Gene3D" id="1.10.10.60">
    <property type="entry name" value="Homeodomain-like"/>
    <property type="match status" value="1"/>
</dbReference>
<reference evidence="4 5" key="1">
    <citation type="submission" date="2016-01" db="EMBL/GenBank/DDBJ databases">
        <title>Draft Genome Sequences of Seven Thermophilic Sporeformers Isolated from Foods.</title>
        <authorList>
            <person name="Berendsen E.M."/>
            <person name="Wells-Bennik M.H."/>
            <person name="Krawcyk A.O."/>
            <person name="De Jong A."/>
            <person name="Holsappel S."/>
            <person name="Eijlander R.T."/>
            <person name="Kuipers O.P."/>
        </authorList>
    </citation>
    <scope>NUCLEOTIDE SEQUENCE [LARGE SCALE GENOMIC DNA]</scope>
    <source>
        <strain evidence="4 5">B4119</strain>
    </source>
</reference>
<dbReference type="PATRIC" id="fig|81408.3.peg.3754"/>
<dbReference type="Gene3D" id="1.10.357.10">
    <property type="entry name" value="Tetracycline Repressor, domain 2"/>
    <property type="match status" value="1"/>
</dbReference>
<keyword evidence="1 2" id="KW-0238">DNA-binding</keyword>
<gene>
    <name evidence="4" type="ORF">B4119_0921</name>
</gene>
<dbReference type="AlphaFoldDB" id="A0A150LLU9"/>
<evidence type="ECO:0000313" key="5">
    <source>
        <dbReference type="Proteomes" id="UP000075455"/>
    </source>
</evidence>
<dbReference type="eggNOG" id="COG1309">
    <property type="taxonomic scope" value="Bacteria"/>
</dbReference>
<dbReference type="GO" id="GO:0003677">
    <property type="term" value="F:DNA binding"/>
    <property type="evidence" value="ECO:0007669"/>
    <property type="project" value="UniProtKB-UniRule"/>
</dbReference>
<accession>A0A150LLU9</accession>
<dbReference type="PRINTS" id="PR00455">
    <property type="entry name" value="HTHTETR"/>
</dbReference>
<feature type="domain" description="HTH tetR-type" evidence="3">
    <location>
        <begin position="22"/>
        <end position="82"/>
    </location>
</feature>
<dbReference type="SUPFAM" id="SSF46689">
    <property type="entry name" value="Homeodomain-like"/>
    <property type="match status" value="1"/>
</dbReference>
<comment type="caution">
    <text evidence="4">The sequence shown here is derived from an EMBL/GenBank/DDBJ whole genome shotgun (WGS) entry which is preliminary data.</text>
</comment>
<dbReference type="Pfam" id="PF00440">
    <property type="entry name" value="TetR_N"/>
    <property type="match status" value="1"/>
</dbReference>